<dbReference type="EC" id="5.2.1.8" evidence="2 5"/>
<dbReference type="FunFam" id="3.10.50.40:FF:000006">
    <property type="entry name" value="Peptidyl-prolyl cis-trans isomerase"/>
    <property type="match status" value="1"/>
</dbReference>
<evidence type="ECO:0000256" key="4">
    <source>
        <dbReference type="ARBA" id="ARBA00023235"/>
    </source>
</evidence>
<dbReference type="OrthoDB" id="1902587at2759"/>
<dbReference type="Proteomes" id="UP000032141">
    <property type="component" value="Chromosome C3"/>
</dbReference>
<dbReference type="SUPFAM" id="SSF54534">
    <property type="entry name" value="FKBP-like"/>
    <property type="match status" value="1"/>
</dbReference>
<evidence type="ECO:0000256" key="3">
    <source>
        <dbReference type="ARBA" id="ARBA00023110"/>
    </source>
</evidence>
<reference evidence="7 8" key="1">
    <citation type="journal article" date="2014" name="Genome Biol.">
        <title>Transcriptome and methylome profiling reveals relics of genome dominance in the mesopolyploid Brassica oleracea.</title>
        <authorList>
            <person name="Parkin I.A."/>
            <person name="Koh C."/>
            <person name="Tang H."/>
            <person name="Robinson S.J."/>
            <person name="Kagale S."/>
            <person name="Clarke W.E."/>
            <person name="Town C.D."/>
            <person name="Nixon J."/>
            <person name="Krishnakumar V."/>
            <person name="Bidwell S.L."/>
            <person name="Denoeud F."/>
            <person name="Belcram H."/>
            <person name="Links M.G."/>
            <person name="Just J."/>
            <person name="Clarke C."/>
            <person name="Bender T."/>
            <person name="Huebert T."/>
            <person name="Mason A.S."/>
            <person name="Pires J.C."/>
            <person name="Barker G."/>
            <person name="Moore J."/>
            <person name="Walley P.G."/>
            <person name="Manoli S."/>
            <person name="Batley J."/>
            <person name="Edwards D."/>
            <person name="Nelson M.N."/>
            <person name="Wang X."/>
            <person name="Paterson A.H."/>
            <person name="King G."/>
            <person name="Bancroft I."/>
            <person name="Chalhoub B."/>
            <person name="Sharpe A.G."/>
        </authorList>
    </citation>
    <scope>NUCLEOTIDE SEQUENCE</scope>
    <source>
        <strain evidence="7 8">cv. TO1000</strain>
    </source>
</reference>
<proteinExistence type="predicted"/>
<dbReference type="GO" id="GO:0003755">
    <property type="term" value="F:peptidyl-prolyl cis-trans isomerase activity"/>
    <property type="evidence" value="ECO:0007669"/>
    <property type="project" value="UniProtKB-KW"/>
</dbReference>
<dbReference type="PANTHER" id="PTHR43811">
    <property type="entry name" value="FKBP-TYPE PEPTIDYL-PROLYL CIS-TRANS ISOMERASE FKPA"/>
    <property type="match status" value="1"/>
</dbReference>
<evidence type="ECO:0000256" key="2">
    <source>
        <dbReference type="ARBA" id="ARBA00013194"/>
    </source>
</evidence>
<evidence type="ECO:0000256" key="5">
    <source>
        <dbReference type="PROSITE-ProRule" id="PRU00277"/>
    </source>
</evidence>
<comment type="catalytic activity">
    <reaction evidence="1 5">
        <text>[protein]-peptidylproline (omega=180) = [protein]-peptidylproline (omega=0)</text>
        <dbReference type="Rhea" id="RHEA:16237"/>
        <dbReference type="Rhea" id="RHEA-COMP:10747"/>
        <dbReference type="Rhea" id="RHEA-COMP:10748"/>
        <dbReference type="ChEBI" id="CHEBI:83833"/>
        <dbReference type="ChEBI" id="CHEBI:83834"/>
        <dbReference type="EC" id="5.2.1.8"/>
    </reaction>
</comment>
<dbReference type="GeneID" id="106331366"/>
<organism evidence="7 8">
    <name type="scientific">Brassica oleracea var. oleracea</name>
    <dbReference type="NCBI Taxonomy" id="109376"/>
    <lineage>
        <taxon>Eukaryota</taxon>
        <taxon>Viridiplantae</taxon>
        <taxon>Streptophyta</taxon>
        <taxon>Embryophyta</taxon>
        <taxon>Tracheophyta</taxon>
        <taxon>Spermatophyta</taxon>
        <taxon>Magnoliopsida</taxon>
        <taxon>eudicotyledons</taxon>
        <taxon>Gunneridae</taxon>
        <taxon>Pentapetalae</taxon>
        <taxon>rosids</taxon>
        <taxon>malvids</taxon>
        <taxon>Brassicales</taxon>
        <taxon>Brassicaceae</taxon>
        <taxon>Brassiceae</taxon>
        <taxon>Brassica</taxon>
    </lineage>
</organism>
<dbReference type="KEGG" id="boe:106331366"/>
<evidence type="ECO:0000256" key="1">
    <source>
        <dbReference type="ARBA" id="ARBA00000971"/>
    </source>
</evidence>
<dbReference type="STRING" id="109376.A0A0D3BDC3"/>
<dbReference type="AlphaFoldDB" id="A0A0D3BDC3"/>
<dbReference type="eggNOG" id="KOG0552">
    <property type="taxonomic scope" value="Eukaryota"/>
</dbReference>
<dbReference type="OMA" id="WDEGFAG"/>
<reference evidence="7" key="2">
    <citation type="submission" date="2015-03" db="UniProtKB">
        <authorList>
            <consortium name="EnsemblPlants"/>
        </authorList>
    </citation>
    <scope>IDENTIFICATION</scope>
</reference>
<name>A0A0D3BDC3_BRAOL</name>
<dbReference type="PANTHER" id="PTHR43811:SF58">
    <property type="entry name" value="FK506-BINDING PROTEIN"/>
    <property type="match status" value="1"/>
</dbReference>
<dbReference type="Gene3D" id="3.10.50.40">
    <property type="match status" value="1"/>
</dbReference>
<dbReference type="EnsemblPlants" id="Bo3g084240.1">
    <property type="protein sequence ID" value="Bo3g084240.1"/>
    <property type="gene ID" value="Bo3g084240"/>
</dbReference>
<dbReference type="Pfam" id="PF00254">
    <property type="entry name" value="FKBP_C"/>
    <property type="match status" value="1"/>
</dbReference>
<protein>
    <recommendedName>
        <fullName evidence="2 5">peptidylprolyl isomerase</fullName>
        <ecNumber evidence="2 5">5.2.1.8</ecNumber>
    </recommendedName>
</protein>
<dbReference type="PROSITE" id="PS50059">
    <property type="entry name" value="FKBP_PPIASE"/>
    <property type="match status" value="1"/>
</dbReference>
<sequence>MGQPNGKKATPGKQVMVSYTGKLQKNGEVFDSNKNGFNFLLGVGQVIKGWDVGVNGMRIGDKRKLTIPPSMGYGARGAGGDIPPNAWLTFDVKLLDVK</sequence>
<accession>A0A0D3BDC3</accession>
<dbReference type="GO" id="GO:0005730">
    <property type="term" value="C:nucleolus"/>
    <property type="evidence" value="ECO:0007669"/>
    <property type="project" value="TreeGrafter"/>
</dbReference>
<evidence type="ECO:0000259" key="6">
    <source>
        <dbReference type="PROSITE" id="PS50059"/>
    </source>
</evidence>
<keyword evidence="8" id="KW-1185">Reference proteome</keyword>
<dbReference type="InterPro" id="IPR001179">
    <property type="entry name" value="PPIase_FKBP_dom"/>
</dbReference>
<keyword evidence="4 5" id="KW-0413">Isomerase</keyword>
<dbReference type="HOGENOM" id="CLU_013615_12_3_1"/>
<feature type="domain" description="PPIase FKBP-type" evidence="6">
    <location>
        <begin position="12"/>
        <end position="98"/>
    </location>
</feature>
<keyword evidence="3 5" id="KW-0697">Rotamase</keyword>
<dbReference type="RefSeq" id="XP_013625155.1">
    <property type="nucleotide sequence ID" value="XM_013769701.1"/>
</dbReference>
<evidence type="ECO:0000313" key="8">
    <source>
        <dbReference type="Proteomes" id="UP000032141"/>
    </source>
</evidence>
<dbReference type="Gramene" id="Bo3g084240.1">
    <property type="protein sequence ID" value="Bo3g084240.1"/>
    <property type="gene ID" value="Bo3g084240"/>
</dbReference>
<dbReference type="InterPro" id="IPR046357">
    <property type="entry name" value="PPIase_dom_sf"/>
</dbReference>
<evidence type="ECO:0000313" key="7">
    <source>
        <dbReference type="EnsemblPlants" id="Bo3g084240.1"/>
    </source>
</evidence>